<evidence type="ECO:0000256" key="2">
    <source>
        <dbReference type="ARBA" id="ARBA00022490"/>
    </source>
</evidence>
<reference evidence="13 14" key="1">
    <citation type="submission" date="2017-02" db="EMBL/GenBank/DDBJ databases">
        <title>The complete genomic sequence of a novel cold adapted crude oil-degrading bacterium Planococcus qaidamina Y42.</title>
        <authorList>
            <person name="Yang R."/>
        </authorList>
    </citation>
    <scope>NUCLEOTIDE SEQUENCE [LARGE SCALE GENOMIC DNA]</scope>
    <source>
        <strain evidence="13 14">Y42</strain>
        <plasmid evidence="13 14">unnamed1</plasmid>
    </source>
</reference>
<dbReference type="Gene3D" id="1.10.443.10">
    <property type="entry name" value="Intergrase catalytic core"/>
    <property type="match status" value="1"/>
</dbReference>
<organism evidence="13 14">
    <name type="scientific">Planococcus lenghuensis</name>
    <dbReference type="NCBI Taxonomy" id="2213202"/>
    <lineage>
        <taxon>Bacteria</taxon>
        <taxon>Bacillati</taxon>
        <taxon>Bacillota</taxon>
        <taxon>Bacilli</taxon>
        <taxon>Bacillales</taxon>
        <taxon>Caryophanaceae</taxon>
        <taxon>Planococcus</taxon>
    </lineage>
</organism>
<dbReference type="Gene3D" id="1.10.150.130">
    <property type="match status" value="1"/>
</dbReference>
<evidence type="ECO:0000256" key="5">
    <source>
        <dbReference type="ARBA" id="ARBA00022908"/>
    </source>
</evidence>
<keyword evidence="8" id="KW-0131">Cell cycle</keyword>
<proteinExistence type="predicted"/>
<evidence type="ECO:0000256" key="3">
    <source>
        <dbReference type="ARBA" id="ARBA00022618"/>
    </source>
</evidence>
<keyword evidence="13" id="KW-0614">Plasmid</keyword>
<keyword evidence="3" id="KW-0132">Cell division</keyword>
<dbReference type="InterPro" id="IPR004107">
    <property type="entry name" value="Integrase_SAM-like_N"/>
</dbReference>
<feature type="domain" description="Core-binding (CB)" evidence="12">
    <location>
        <begin position="44"/>
        <end position="149"/>
    </location>
</feature>
<dbReference type="InterPro" id="IPR013762">
    <property type="entry name" value="Integrase-like_cat_sf"/>
</dbReference>
<dbReference type="InterPro" id="IPR010998">
    <property type="entry name" value="Integrase_recombinase_N"/>
</dbReference>
<dbReference type="GO" id="GO:0006310">
    <property type="term" value="P:DNA recombination"/>
    <property type="evidence" value="ECO:0007669"/>
    <property type="project" value="UniProtKB-KW"/>
</dbReference>
<evidence type="ECO:0000256" key="8">
    <source>
        <dbReference type="ARBA" id="ARBA00023306"/>
    </source>
</evidence>
<evidence type="ECO:0000256" key="4">
    <source>
        <dbReference type="ARBA" id="ARBA00022829"/>
    </source>
</evidence>
<keyword evidence="10" id="KW-0175">Coiled coil</keyword>
<dbReference type="InterPro" id="IPR002104">
    <property type="entry name" value="Integrase_catalytic"/>
</dbReference>
<dbReference type="InterPro" id="IPR044068">
    <property type="entry name" value="CB"/>
</dbReference>
<keyword evidence="2" id="KW-0963">Cytoplasm</keyword>
<dbReference type="RefSeq" id="WP_077591345.1">
    <property type="nucleotide sequence ID" value="NZ_CP019641.1"/>
</dbReference>
<dbReference type="GO" id="GO:0051301">
    <property type="term" value="P:cell division"/>
    <property type="evidence" value="ECO:0007669"/>
    <property type="project" value="UniProtKB-KW"/>
</dbReference>
<dbReference type="Proteomes" id="UP000188184">
    <property type="component" value="Plasmid unnamed1"/>
</dbReference>
<dbReference type="KEGG" id="pmar:B0X71_20305"/>
<dbReference type="PROSITE" id="PS51900">
    <property type="entry name" value="CB"/>
    <property type="match status" value="1"/>
</dbReference>
<dbReference type="PANTHER" id="PTHR30349">
    <property type="entry name" value="PHAGE INTEGRASE-RELATED"/>
    <property type="match status" value="1"/>
</dbReference>
<dbReference type="SUPFAM" id="SSF56349">
    <property type="entry name" value="DNA breaking-rejoining enzymes"/>
    <property type="match status" value="1"/>
</dbReference>
<feature type="domain" description="Tyr recombinase" evidence="11">
    <location>
        <begin position="172"/>
        <end position="364"/>
    </location>
</feature>
<evidence type="ECO:0000259" key="12">
    <source>
        <dbReference type="PROSITE" id="PS51900"/>
    </source>
</evidence>
<dbReference type="PROSITE" id="PS51898">
    <property type="entry name" value="TYR_RECOMBINASE"/>
    <property type="match status" value="1"/>
</dbReference>
<keyword evidence="4" id="KW-0159">Chromosome partition</keyword>
<feature type="coiled-coil region" evidence="10">
    <location>
        <begin position="53"/>
        <end position="80"/>
    </location>
</feature>
<evidence type="ECO:0000256" key="9">
    <source>
        <dbReference type="PROSITE-ProRule" id="PRU01248"/>
    </source>
</evidence>
<dbReference type="Pfam" id="PF02899">
    <property type="entry name" value="Phage_int_SAM_1"/>
    <property type="match status" value="1"/>
</dbReference>
<evidence type="ECO:0000313" key="14">
    <source>
        <dbReference type="Proteomes" id="UP000188184"/>
    </source>
</evidence>
<geneLocation type="plasmid" evidence="13 14">
    <name>unnamed1</name>
</geneLocation>
<dbReference type="GO" id="GO:0005737">
    <property type="term" value="C:cytoplasm"/>
    <property type="evidence" value="ECO:0007669"/>
    <property type="project" value="UniProtKB-SubCell"/>
</dbReference>
<dbReference type="AlphaFoldDB" id="A0A1Q2L550"/>
<keyword evidence="14" id="KW-1185">Reference proteome</keyword>
<keyword evidence="6 9" id="KW-0238">DNA-binding</keyword>
<name>A0A1Q2L550_9BACL</name>
<gene>
    <name evidence="13" type="ORF">B0X71_20305</name>
</gene>
<evidence type="ECO:0000256" key="1">
    <source>
        <dbReference type="ARBA" id="ARBA00004496"/>
    </source>
</evidence>
<keyword evidence="5" id="KW-0229">DNA integration</keyword>
<evidence type="ECO:0000256" key="10">
    <source>
        <dbReference type="SAM" id="Coils"/>
    </source>
</evidence>
<evidence type="ECO:0000313" key="13">
    <source>
        <dbReference type="EMBL" id="AQQ55494.1"/>
    </source>
</evidence>
<comment type="subcellular location">
    <subcellularLocation>
        <location evidence="1">Cytoplasm</location>
    </subcellularLocation>
</comment>
<dbReference type="PANTHER" id="PTHR30349:SF77">
    <property type="entry name" value="TYROSINE RECOMBINASE XERC"/>
    <property type="match status" value="1"/>
</dbReference>
<evidence type="ECO:0000259" key="11">
    <source>
        <dbReference type="PROSITE" id="PS51898"/>
    </source>
</evidence>
<dbReference type="GO" id="GO:0007059">
    <property type="term" value="P:chromosome segregation"/>
    <property type="evidence" value="ECO:0007669"/>
    <property type="project" value="UniProtKB-KW"/>
</dbReference>
<dbReference type="InterPro" id="IPR011010">
    <property type="entry name" value="DNA_brk_join_enz"/>
</dbReference>
<keyword evidence="7" id="KW-0233">DNA recombination</keyword>
<dbReference type="EMBL" id="CP019641">
    <property type="protein sequence ID" value="AQQ55494.1"/>
    <property type="molecule type" value="Genomic_DNA"/>
</dbReference>
<evidence type="ECO:0000256" key="6">
    <source>
        <dbReference type="ARBA" id="ARBA00023125"/>
    </source>
</evidence>
<dbReference type="InterPro" id="IPR050090">
    <property type="entry name" value="Tyrosine_recombinase_XerCD"/>
</dbReference>
<sequence length="374" mass="43727">MELLAKNDQQLLVLSPLSLPSLQLKKDEAEKQGRSPFADFDDVEMLNWYIHERRHTNEANERSERTKREYENELRQFIGQLMTFAAEIGLDIEAIKDHSLFKSLEPRHLRRWQEWLMKESPRVKEKGPYSQTTITRKTTIIRSFFQYLYRVDYIIVETHIGLRKATVRNDDRPNRDLGPGDVVEMLRGFKAIEHPVMFGIILTLTATGIRNEEYCKLDVRHVQRDRILGGFFLSVIGKGNKRRQIPLKPQVIEAMENFRKARGIPSLSAADPDSPLFTTSRGTRFSPSYLNQYMTKEMIKIQERLNGLEINITPHVFRHAFAITSHLNKVGIYDIMRSLGHEKLDTTQIYLEKVFAKERHAVNQWSKNTLNEFL</sequence>
<dbReference type="Pfam" id="PF00589">
    <property type="entry name" value="Phage_integrase"/>
    <property type="match status" value="1"/>
</dbReference>
<dbReference type="OrthoDB" id="2445040at2"/>
<protein>
    <submittedName>
        <fullName evidence="13">Integrase</fullName>
    </submittedName>
</protein>
<dbReference type="GO" id="GO:0015074">
    <property type="term" value="P:DNA integration"/>
    <property type="evidence" value="ECO:0007669"/>
    <property type="project" value="UniProtKB-KW"/>
</dbReference>
<evidence type="ECO:0000256" key="7">
    <source>
        <dbReference type="ARBA" id="ARBA00023172"/>
    </source>
</evidence>
<accession>A0A1Q2L550</accession>
<dbReference type="GO" id="GO:0003677">
    <property type="term" value="F:DNA binding"/>
    <property type="evidence" value="ECO:0007669"/>
    <property type="project" value="UniProtKB-UniRule"/>
</dbReference>